<gene>
    <name evidence="2" type="ORF">PGLA2088_LOCUS8902</name>
</gene>
<comment type="caution">
    <text evidence="2">The sequence shown here is derived from an EMBL/GenBank/DDBJ whole genome shotgun (WGS) entry which is preliminary data.</text>
</comment>
<proteinExistence type="predicted"/>
<sequence length="239" mass="27232">MCLCCWYSGGLTQDLEACNLNALANTSDSDNLNTPSGFSELDEINKISRSTPEGCQRDPESHSSHRDQDLQDSHAASLCFSSCSDHGTRALLFVDNGDCVNLGTIPAHPDRSQADEVLDSEMQKPKGRKARSTATDNELEERLRLFRPRRAESKKQLIMHETKQDMKERWRQIDSEIDELYSVSPSRRLNSPISDQEEEEEYGQAFFPGLSFLTYREGHTLAMASCRHHQHLREQLREE</sequence>
<evidence type="ECO:0000313" key="2">
    <source>
        <dbReference type="EMBL" id="CAE8651173.1"/>
    </source>
</evidence>
<name>A0A813IJS3_POLGL</name>
<organism evidence="2 3">
    <name type="scientific">Polarella glacialis</name>
    <name type="common">Dinoflagellate</name>
    <dbReference type="NCBI Taxonomy" id="89957"/>
    <lineage>
        <taxon>Eukaryota</taxon>
        <taxon>Sar</taxon>
        <taxon>Alveolata</taxon>
        <taxon>Dinophyceae</taxon>
        <taxon>Suessiales</taxon>
        <taxon>Suessiaceae</taxon>
        <taxon>Polarella</taxon>
    </lineage>
</organism>
<feature type="compositionally biased region" description="Basic and acidic residues" evidence="1">
    <location>
        <begin position="55"/>
        <end position="69"/>
    </location>
</feature>
<feature type="region of interest" description="Disordered" evidence="1">
    <location>
        <begin position="109"/>
        <end position="138"/>
    </location>
</feature>
<accession>A0A813IJS3</accession>
<feature type="region of interest" description="Disordered" evidence="1">
    <location>
        <begin position="50"/>
        <end position="69"/>
    </location>
</feature>
<evidence type="ECO:0000313" key="3">
    <source>
        <dbReference type="Proteomes" id="UP000626109"/>
    </source>
</evidence>
<dbReference type="EMBL" id="CAJNNW010009709">
    <property type="protein sequence ID" value="CAE8651173.1"/>
    <property type="molecule type" value="Genomic_DNA"/>
</dbReference>
<evidence type="ECO:0000256" key="1">
    <source>
        <dbReference type="SAM" id="MobiDB-lite"/>
    </source>
</evidence>
<protein>
    <submittedName>
        <fullName evidence="2">Uncharacterized protein</fullName>
    </submittedName>
</protein>
<dbReference type="Proteomes" id="UP000626109">
    <property type="component" value="Unassembled WGS sequence"/>
</dbReference>
<reference evidence="2" key="1">
    <citation type="submission" date="2021-02" db="EMBL/GenBank/DDBJ databases">
        <authorList>
            <person name="Dougan E. K."/>
            <person name="Rhodes N."/>
            <person name="Thang M."/>
            <person name="Chan C."/>
        </authorList>
    </citation>
    <scope>NUCLEOTIDE SEQUENCE</scope>
</reference>
<dbReference type="AlphaFoldDB" id="A0A813IJS3"/>